<name>A0A817UFD8_9BILA</name>
<dbReference type="PRINTS" id="PR00480">
    <property type="entry name" value="ASTACIN"/>
</dbReference>
<dbReference type="InterPro" id="IPR000998">
    <property type="entry name" value="MAM_dom"/>
</dbReference>
<gene>
    <name evidence="14" type="ORF">GRG538_LOCUS3349</name>
</gene>
<dbReference type="SMART" id="SM00209">
    <property type="entry name" value="TSP1"/>
    <property type="match status" value="1"/>
</dbReference>
<evidence type="ECO:0000313" key="15">
    <source>
        <dbReference type="Proteomes" id="UP000663872"/>
    </source>
</evidence>
<evidence type="ECO:0000256" key="9">
    <source>
        <dbReference type="PROSITE-ProRule" id="PRU01211"/>
    </source>
</evidence>
<keyword evidence="5 9" id="KW-0482">Metalloprotease</keyword>
<dbReference type="CDD" id="cd00041">
    <property type="entry name" value="CUB"/>
    <property type="match status" value="1"/>
</dbReference>
<dbReference type="InterPro" id="IPR035914">
    <property type="entry name" value="Sperma_CUB_dom_sf"/>
</dbReference>
<dbReference type="GO" id="GO:0006508">
    <property type="term" value="P:proteolysis"/>
    <property type="evidence" value="ECO:0007669"/>
    <property type="project" value="UniProtKB-KW"/>
</dbReference>
<dbReference type="SMART" id="SM00235">
    <property type="entry name" value="ZnMc"/>
    <property type="match status" value="1"/>
</dbReference>
<dbReference type="CDD" id="cd06263">
    <property type="entry name" value="MAM"/>
    <property type="match status" value="1"/>
</dbReference>
<dbReference type="InterPro" id="IPR000859">
    <property type="entry name" value="CUB_dom"/>
</dbReference>
<dbReference type="InterPro" id="IPR006026">
    <property type="entry name" value="Peptidase_Metallo"/>
</dbReference>
<comment type="cofactor">
    <cofactor evidence="9 10">
        <name>Zn(2+)</name>
        <dbReference type="ChEBI" id="CHEBI:29105"/>
    </cofactor>
    <text evidence="9 10">Binds 1 zinc ion per subunit.</text>
</comment>
<dbReference type="PROSITE" id="PS00022">
    <property type="entry name" value="EGF_1"/>
    <property type="match status" value="1"/>
</dbReference>
<evidence type="ECO:0000256" key="6">
    <source>
        <dbReference type="ARBA" id="ARBA00023157"/>
    </source>
</evidence>
<dbReference type="Pfam" id="PF00090">
    <property type="entry name" value="TSP_1"/>
    <property type="match status" value="1"/>
</dbReference>
<keyword evidence="6 9" id="KW-1015">Disulfide bond</keyword>
<feature type="disulfide bond" evidence="9">
    <location>
        <begin position="150"/>
        <end position="305"/>
    </location>
</feature>
<organism evidence="14 15">
    <name type="scientific">Rotaria socialis</name>
    <dbReference type="NCBI Taxonomy" id="392032"/>
    <lineage>
        <taxon>Eukaryota</taxon>
        <taxon>Metazoa</taxon>
        <taxon>Spiralia</taxon>
        <taxon>Gnathifera</taxon>
        <taxon>Rotifera</taxon>
        <taxon>Eurotatoria</taxon>
        <taxon>Bdelloidea</taxon>
        <taxon>Philodinida</taxon>
        <taxon>Philodinidae</taxon>
        <taxon>Rotaria</taxon>
    </lineage>
</organism>
<feature type="chain" id="PRO_5033108239" description="Metalloendopeptidase" evidence="10">
    <location>
        <begin position="22"/>
        <end position="750"/>
    </location>
</feature>
<dbReference type="Pfam" id="PF00629">
    <property type="entry name" value="MAM"/>
    <property type="match status" value="1"/>
</dbReference>
<reference evidence="14" key="1">
    <citation type="submission" date="2021-02" db="EMBL/GenBank/DDBJ databases">
        <authorList>
            <person name="Nowell W R."/>
        </authorList>
    </citation>
    <scope>NUCLEOTIDE SEQUENCE</scope>
</reference>
<dbReference type="GO" id="GO:0016020">
    <property type="term" value="C:membrane"/>
    <property type="evidence" value="ECO:0007669"/>
    <property type="project" value="InterPro"/>
</dbReference>
<dbReference type="InterPro" id="IPR036383">
    <property type="entry name" value="TSP1_rpt_sf"/>
</dbReference>
<evidence type="ECO:0000256" key="7">
    <source>
        <dbReference type="ARBA" id="ARBA00023180"/>
    </source>
</evidence>
<dbReference type="GO" id="GO:0004222">
    <property type="term" value="F:metalloendopeptidase activity"/>
    <property type="evidence" value="ECO:0007669"/>
    <property type="project" value="UniProtKB-UniRule"/>
</dbReference>
<evidence type="ECO:0000256" key="10">
    <source>
        <dbReference type="RuleBase" id="RU361183"/>
    </source>
</evidence>
<keyword evidence="2 9" id="KW-0479">Metal-binding</keyword>
<evidence type="ECO:0000256" key="4">
    <source>
        <dbReference type="ARBA" id="ARBA00022833"/>
    </source>
</evidence>
<sequence>MKLNLLDQCLAFLISLALIQCENQEQNVLATNIPVPMLGHNVLQKGRIISKPFVQSKPADQVQTSELKIDNKNRNKPKYVSNGDILLPTEETQFSGSKRFKRKIIPETNIYGVSNRWPRGIVPYEFISGINYRVQQNVLNAIQHWHQRTCIRFEPYNPSRHWNIGAKIIVKDTGSGCATFVGYQPSSNGYLSAYSLYLPMECPLGSAIHELGHVVGFYHEMARVDRDQEININFNLILGSEIRQYDLMSSSIHSYYGQPYDLGSIMHYYPTHFMEARDNRRTFLMGQRIALSYLDTKLANLGYRCGDNCIPKPVCENEGYINQYCQCTCPDGFYGDQCNLLEGYLTTPGLLPEIKQNVHSKEIDKPQTLPISLSKKLMNDALTNTGIRWLEWSDWSNCSESCGSGVRVRTRLCSNTIVDGNKEPCSFLRGSSFEMESCLNPPCTQTDIIMSCTFDIVGELCPIRINNKWQIQEGMQTDHIRPIVDHTRGDGKYLVIVGTKNRSDDSNKIQLGPFTHSKLSNENNHCLQFWYSIYGQGIGKLRIIYNKTDTTQDDYSFTFNWKDQDKNWKQIQRTIFNVNAYEIAFGYEPITSEYNYIAIDDISIINGACIPKKINNQRRRKRHQATAGMSCSRVIDLTPKNTVVSIISPNYPNLYPMNALCYYYIRAPQSLRVILQFTDFNIPTYNRNSCDDSVEIRYYHLGQPGPTYCGTGANSNNLQFVSSKNYIMIVFRSDQNTAGRGFRAQAILAK</sequence>
<dbReference type="InterPro" id="IPR013320">
    <property type="entry name" value="ConA-like_dom_sf"/>
</dbReference>
<evidence type="ECO:0000256" key="5">
    <source>
        <dbReference type="ARBA" id="ARBA00023049"/>
    </source>
</evidence>
<dbReference type="PROSITE" id="PS50092">
    <property type="entry name" value="TSP1"/>
    <property type="match status" value="1"/>
</dbReference>
<dbReference type="PROSITE" id="PS51864">
    <property type="entry name" value="ASTACIN"/>
    <property type="match status" value="1"/>
</dbReference>
<dbReference type="SUPFAM" id="SSF49899">
    <property type="entry name" value="Concanavalin A-like lectins/glucanases"/>
    <property type="match status" value="1"/>
</dbReference>
<dbReference type="PROSITE" id="PS50060">
    <property type="entry name" value="MAM_2"/>
    <property type="match status" value="1"/>
</dbReference>
<dbReference type="EMBL" id="CAJNYT010000080">
    <property type="protein sequence ID" value="CAF3329300.1"/>
    <property type="molecule type" value="Genomic_DNA"/>
</dbReference>
<dbReference type="PROSITE" id="PS01180">
    <property type="entry name" value="CUB"/>
    <property type="match status" value="1"/>
</dbReference>
<keyword evidence="10" id="KW-0732">Signal</keyword>
<dbReference type="SUPFAM" id="SSF49854">
    <property type="entry name" value="Spermadhesin, CUB domain"/>
    <property type="match status" value="1"/>
</dbReference>
<dbReference type="Gene3D" id="2.60.120.200">
    <property type="match status" value="1"/>
</dbReference>
<dbReference type="Gene3D" id="3.40.390.10">
    <property type="entry name" value="Collagenase (Catalytic Domain)"/>
    <property type="match status" value="1"/>
</dbReference>
<dbReference type="AlphaFoldDB" id="A0A817UFD8"/>
<evidence type="ECO:0000256" key="2">
    <source>
        <dbReference type="ARBA" id="ARBA00022723"/>
    </source>
</evidence>
<evidence type="ECO:0000259" key="12">
    <source>
        <dbReference type="PROSITE" id="PS50060"/>
    </source>
</evidence>
<dbReference type="InterPro" id="IPR024079">
    <property type="entry name" value="MetalloPept_cat_dom_sf"/>
</dbReference>
<dbReference type="SMART" id="SM00042">
    <property type="entry name" value="CUB"/>
    <property type="match status" value="1"/>
</dbReference>
<dbReference type="InterPro" id="IPR001506">
    <property type="entry name" value="Peptidase_M12A"/>
</dbReference>
<keyword evidence="4 9" id="KW-0862">Zinc</keyword>
<feature type="binding site" evidence="9">
    <location>
        <position position="219"/>
    </location>
    <ligand>
        <name>Zn(2+)</name>
        <dbReference type="ChEBI" id="CHEBI:29105"/>
        <note>catalytic</note>
    </ligand>
</feature>
<feature type="signal peptide" evidence="10">
    <location>
        <begin position="1"/>
        <end position="21"/>
    </location>
</feature>
<dbReference type="InterPro" id="IPR000884">
    <property type="entry name" value="TSP1_rpt"/>
</dbReference>
<feature type="domain" description="Peptidase M12A" evidence="13">
    <location>
        <begin position="108"/>
        <end position="306"/>
    </location>
</feature>
<dbReference type="Gene3D" id="2.20.100.10">
    <property type="entry name" value="Thrombospondin type-1 (TSP1) repeat"/>
    <property type="match status" value="1"/>
</dbReference>
<evidence type="ECO:0000259" key="13">
    <source>
        <dbReference type="PROSITE" id="PS51864"/>
    </source>
</evidence>
<dbReference type="SUPFAM" id="SSF55486">
    <property type="entry name" value="Metalloproteases ('zincins'), catalytic domain"/>
    <property type="match status" value="1"/>
</dbReference>
<dbReference type="SMART" id="SM00137">
    <property type="entry name" value="MAM"/>
    <property type="match status" value="1"/>
</dbReference>
<accession>A0A817UFD8</accession>
<keyword evidence="3 9" id="KW-0378">Hydrolase</keyword>
<dbReference type="InterPro" id="IPR000742">
    <property type="entry name" value="EGF"/>
</dbReference>
<feature type="domain" description="CUB" evidence="11">
    <location>
        <begin position="631"/>
        <end position="749"/>
    </location>
</feature>
<dbReference type="PROSITE" id="PS01186">
    <property type="entry name" value="EGF_2"/>
    <property type="match status" value="1"/>
</dbReference>
<evidence type="ECO:0000256" key="8">
    <source>
        <dbReference type="PROSITE-ProRule" id="PRU00059"/>
    </source>
</evidence>
<evidence type="ECO:0000259" key="11">
    <source>
        <dbReference type="PROSITE" id="PS01180"/>
    </source>
</evidence>
<dbReference type="EC" id="3.4.24.-" evidence="10"/>
<keyword evidence="1 9" id="KW-0645">Protease</keyword>
<keyword evidence="7" id="KW-0325">Glycoprotein</keyword>
<feature type="binding site" evidence="9">
    <location>
        <position position="213"/>
    </location>
    <ligand>
        <name>Zn(2+)</name>
        <dbReference type="ChEBI" id="CHEBI:29105"/>
        <note>catalytic</note>
    </ligand>
</feature>
<evidence type="ECO:0000256" key="1">
    <source>
        <dbReference type="ARBA" id="ARBA00022670"/>
    </source>
</evidence>
<protein>
    <recommendedName>
        <fullName evidence="10">Metalloendopeptidase</fullName>
        <ecNumber evidence="10">3.4.24.-</ecNumber>
    </recommendedName>
</protein>
<dbReference type="SUPFAM" id="SSF82895">
    <property type="entry name" value="TSP-1 type 1 repeat"/>
    <property type="match status" value="1"/>
</dbReference>
<evidence type="ECO:0000313" key="14">
    <source>
        <dbReference type="EMBL" id="CAF3329300.1"/>
    </source>
</evidence>
<feature type="binding site" evidence="9">
    <location>
        <position position="209"/>
    </location>
    <ligand>
        <name>Zn(2+)</name>
        <dbReference type="ChEBI" id="CHEBI:29105"/>
        <note>catalytic</note>
    </ligand>
</feature>
<evidence type="ECO:0000256" key="3">
    <source>
        <dbReference type="ARBA" id="ARBA00022801"/>
    </source>
</evidence>
<dbReference type="Proteomes" id="UP000663872">
    <property type="component" value="Unassembled WGS sequence"/>
</dbReference>
<feature type="active site" evidence="9">
    <location>
        <position position="210"/>
    </location>
</feature>
<dbReference type="PANTHER" id="PTHR10127">
    <property type="entry name" value="DISCOIDIN, CUB, EGF, LAMININ , AND ZINC METALLOPROTEASE DOMAIN CONTAINING"/>
    <property type="match status" value="1"/>
</dbReference>
<comment type="caution">
    <text evidence="8">Lacks conserved residue(s) required for the propagation of feature annotation.</text>
</comment>
<feature type="domain" description="MAM" evidence="12">
    <location>
        <begin position="450"/>
        <end position="611"/>
    </location>
</feature>
<dbReference type="Gene3D" id="2.60.120.290">
    <property type="entry name" value="Spermadhesin, CUB domain"/>
    <property type="match status" value="1"/>
</dbReference>
<dbReference type="PANTHER" id="PTHR10127:SF780">
    <property type="entry name" value="METALLOENDOPEPTIDASE"/>
    <property type="match status" value="1"/>
</dbReference>
<comment type="caution">
    <text evidence="14">The sequence shown here is derived from an EMBL/GenBank/DDBJ whole genome shotgun (WGS) entry which is preliminary data.</text>
</comment>
<dbReference type="Pfam" id="PF00431">
    <property type="entry name" value="CUB"/>
    <property type="match status" value="1"/>
</dbReference>
<proteinExistence type="predicted"/>
<dbReference type="Pfam" id="PF01400">
    <property type="entry name" value="Astacin"/>
    <property type="match status" value="1"/>
</dbReference>
<dbReference type="GO" id="GO:0008270">
    <property type="term" value="F:zinc ion binding"/>
    <property type="evidence" value="ECO:0007669"/>
    <property type="project" value="UniProtKB-UniRule"/>
</dbReference>